<dbReference type="EMBL" id="BAABHB010000003">
    <property type="protein sequence ID" value="GAA4402729.1"/>
    <property type="molecule type" value="Genomic_DNA"/>
</dbReference>
<name>A0ABP8K9S9_9BACT</name>
<reference evidence="7" key="1">
    <citation type="journal article" date="2019" name="Int. J. Syst. Evol. Microbiol.">
        <title>The Global Catalogue of Microorganisms (GCM) 10K type strain sequencing project: providing services to taxonomists for standard genome sequencing and annotation.</title>
        <authorList>
            <consortium name="The Broad Institute Genomics Platform"/>
            <consortium name="The Broad Institute Genome Sequencing Center for Infectious Disease"/>
            <person name="Wu L."/>
            <person name="Ma J."/>
        </authorList>
    </citation>
    <scope>NUCLEOTIDE SEQUENCE [LARGE SCALE GENOMIC DNA]</scope>
    <source>
        <strain evidence="7">JCM 17925</strain>
    </source>
</reference>
<dbReference type="RefSeq" id="WP_345266188.1">
    <property type="nucleotide sequence ID" value="NZ_BAABHB010000003.1"/>
</dbReference>
<keyword evidence="7" id="KW-1185">Reference proteome</keyword>
<protein>
    <recommendedName>
        <fullName evidence="2">histidine kinase</fullName>
        <ecNumber evidence="2">2.7.13.3</ecNumber>
    </recommendedName>
</protein>
<dbReference type="Gene3D" id="1.10.287.130">
    <property type="match status" value="1"/>
</dbReference>
<dbReference type="Proteomes" id="UP001500936">
    <property type="component" value="Unassembled WGS sequence"/>
</dbReference>
<gene>
    <name evidence="6" type="ORF">GCM10023187_18120</name>
</gene>
<evidence type="ECO:0000256" key="2">
    <source>
        <dbReference type="ARBA" id="ARBA00012438"/>
    </source>
</evidence>
<keyword evidence="3" id="KW-0597">Phosphoprotein</keyword>
<comment type="catalytic activity">
    <reaction evidence="1">
        <text>ATP + protein L-histidine = ADP + protein N-phospho-L-histidine.</text>
        <dbReference type="EC" id="2.7.13.3"/>
    </reaction>
</comment>
<dbReference type="EC" id="2.7.13.3" evidence="2"/>
<comment type="caution">
    <text evidence="6">The sequence shown here is derived from an EMBL/GenBank/DDBJ whole genome shotgun (WGS) entry which is preliminary data.</text>
</comment>
<evidence type="ECO:0000256" key="4">
    <source>
        <dbReference type="ARBA" id="ARBA00022679"/>
    </source>
</evidence>
<dbReference type="SUPFAM" id="SSF47384">
    <property type="entry name" value="Homodimeric domain of signal transducing histidine kinase"/>
    <property type="match status" value="1"/>
</dbReference>
<keyword evidence="5" id="KW-0418">Kinase</keyword>
<dbReference type="InterPro" id="IPR052162">
    <property type="entry name" value="Sensor_kinase/Photoreceptor"/>
</dbReference>
<evidence type="ECO:0000256" key="3">
    <source>
        <dbReference type="ARBA" id="ARBA00022553"/>
    </source>
</evidence>
<evidence type="ECO:0000256" key="1">
    <source>
        <dbReference type="ARBA" id="ARBA00000085"/>
    </source>
</evidence>
<evidence type="ECO:0000313" key="7">
    <source>
        <dbReference type="Proteomes" id="UP001500936"/>
    </source>
</evidence>
<evidence type="ECO:0000313" key="6">
    <source>
        <dbReference type="EMBL" id="GAA4402729.1"/>
    </source>
</evidence>
<dbReference type="PANTHER" id="PTHR43304:SF1">
    <property type="entry name" value="PAC DOMAIN-CONTAINING PROTEIN"/>
    <property type="match status" value="1"/>
</dbReference>
<organism evidence="6 7">
    <name type="scientific">Nibrella viscosa</name>
    <dbReference type="NCBI Taxonomy" id="1084524"/>
    <lineage>
        <taxon>Bacteria</taxon>
        <taxon>Pseudomonadati</taxon>
        <taxon>Bacteroidota</taxon>
        <taxon>Cytophagia</taxon>
        <taxon>Cytophagales</taxon>
        <taxon>Spirosomataceae</taxon>
        <taxon>Nibrella</taxon>
    </lineage>
</organism>
<keyword evidence="4" id="KW-0808">Transferase</keyword>
<dbReference type="PANTHER" id="PTHR43304">
    <property type="entry name" value="PHYTOCHROME-LIKE PROTEIN CPH1"/>
    <property type="match status" value="1"/>
</dbReference>
<proteinExistence type="predicted"/>
<evidence type="ECO:0000256" key="5">
    <source>
        <dbReference type="ARBA" id="ARBA00022777"/>
    </source>
</evidence>
<sequence>MYRSGIRWSGDPTVSDITANQLSLQRIEQTNLNLRLSNNNLQQIAYVASHDLQEPLRKIQQFGDLLQAEFAPLIGENGADMIRRIAQLRQLFKNLLSNALKLLQAGYITATSRPGQDATFFVCLPA</sequence>
<accession>A0ABP8K9S9</accession>
<dbReference type="InterPro" id="IPR036097">
    <property type="entry name" value="HisK_dim/P_sf"/>
</dbReference>